<feature type="compositionally biased region" description="Low complexity" evidence="3">
    <location>
        <begin position="166"/>
        <end position="180"/>
    </location>
</feature>
<dbReference type="AlphaFoldDB" id="A0A2P2JZU5"/>
<dbReference type="EMBL" id="GGEC01018530">
    <property type="protein sequence ID" value="MBW99013.1"/>
    <property type="molecule type" value="Transcribed_RNA"/>
</dbReference>
<reference evidence="4" key="1">
    <citation type="submission" date="2018-02" db="EMBL/GenBank/DDBJ databases">
        <title>Rhizophora mucronata_Transcriptome.</title>
        <authorList>
            <person name="Meera S.P."/>
            <person name="Sreeshan A."/>
            <person name="Augustine A."/>
        </authorList>
    </citation>
    <scope>NUCLEOTIDE SEQUENCE</scope>
    <source>
        <tissue evidence="4">Leaf</tissue>
    </source>
</reference>
<keyword evidence="1" id="KW-0547">Nucleotide-binding</keyword>
<name>A0A2P2JZU5_RHIMU</name>
<organism evidence="4">
    <name type="scientific">Rhizophora mucronata</name>
    <name type="common">Asiatic mangrove</name>
    <dbReference type="NCBI Taxonomy" id="61149"/>
    <lineage>
        <taxon>Eukaryota</taxon>
        <taxon>Viridiplantae</taxon>
        <taxon>Streptophyta</taxon>
        <taxon>Embryophyta</taxon>
        <taxon>Tracheophyta</taxon>
        <taxon>Spermatophyta</taxon>
        <taxon>Magnoliopsida</taxon>
        <taxon>eudicotyledons</taxon>
        <taxon>Gunneridae</taxon>
        <taxon>Pentapetalae</taxon>
        <taxon>rosids</taxon>
        <taxon>fabids</taxon>
        <taxon>Malpighiales</taxon>
        <taxon>Rhizophoraceae</taxon>
        <taxon>Rhizophora</taxon>
    </lineage>
</organism>
<protein>
    <submittedName>
        <fullName evidence="4">Uncharacterized protein</fullName>
    </submittedName>
</protein>
<dbReference type="GO" id="GO:0005524">
    <property type="term" value="F:ATP binding"/>
    <property type="evidence" value="ECO:0007669"/>
    <property type="project" value="UniProtKB-KW"/>
</dbReference>
<evidence type="ECO:0000256" key="2">
    <source>
        <dbReference type="ARBA" id="ARBA00022840"/>
    </source>
</evidence>
<sequence>MRQVLDGRDGKVTFDQFPYYLSERTRFLLTSAAYVHLKHSDLSKHTRNLSPASKAILLSGPAELYQQMLAKALAHHFESKLLLLDITDFSIKIQHKYGCPKKESSFKRSISEVTLDRMSSLFGSFSMYPPREETRGRLPRQSSGVDVRSRGMESSNNHTKLRRNASTASDMSSISSQSYSTNPASLKHTSSWCFDEKLFLQSLYKVLVSISERSSIILYLRDVEKLILQSQRMYNLFSKFLKKLPGSVLVLGSQMLDQEEDYKEVDSGSLCYFHTVLISNHLKMRPI</sequence>
<evidence type="ECO:0000256" key="1">
    <source>
        <dbReference type="ARBA" id="ARBA00022741"/>
    </source>
</evidence>
<keyword evidence="2" id="KW-0067">ATP-binding</keyword>
<accession>A0A2P2JZU5</accession>
<evidence type="ECO:0000256" key="3">
    <source>
        <dbReference type="SAM" id="MobiDB-lite"/>
    </source>
</evidence>
<dbReference type="PANTHER" id="PTHR45644:SF83">
    <property type="entry name" value="P-LOOP CONTAINING NUCLEOSIDE TRIPHOSPHATE HYDROLASES SUPERFAMILY PROTEIN"/>
    <property type="match status" value="1"/>
</dbReference>
<dbReference type="GO" id="GO:0005741">
    <property type="term" value="C:mitochondrial outer membrane"/>
    <property type="evidence" value="ECO:0007669"/>
    <property type="project" value="TreeGrafter"/>
</dbReference>
<dbReference type="InterPro" id="IPR051701">
    <property type="entry name" value="Mito_OM_Translocase_MSP1"/>
</dbReference>
<dbReference type="PANTHER" id="PTHR45644">
    <property type="entry name" value="AAA ATPASE, PUTATIVE (AFU_ORTHOLOGUE AFUA_2G12920)-RELATED-RELATED"/>
    <property type="match status" value="1"/>
</dbReference>
<feature type="region of interest" description="Disordered" evidence="3">
    <location>
        <begin position="130"/>
        <end position="183"/>
    </location>
</feature>
<evidence type="ECO:0000313" key="4">
    <source>
        <dbReference type="EMBL" id="MBW99013.1"/>
    </source>
</evidence>
<proteinExistence type="predicted"/>